<name>A0ABV1KBB6_9PSEU</name>
<dbReference type="RefSeq" id="WP_349298842.1">
    <property type="nucleotide sequence ID" value="NZ_JBEDNQ010000005.1"/>
</dbReference>
<protein>
    <submittedName>
        <fullName evidence="1">Uncharacterized protein</fullName>
    </submittedName>
</protein>
<reference evidence="1 2" key="1">
    <citation type="submission" date="2024-03" db="EMBL/GenBank/DDBJ databases">
        <title>Draft genome sequence of Pseudonocardia nematodicida JCM 31783.</title>
        <authorList>
            <person name="Butdee W."/>
            <person name="Duangmal K."/>
        </authorList>
    </citation>
    <scope>NUCLEOTIDE SEQUENCE [LARGE SCALE GENOMIC DNA]</scope>
    <source>
        <strain evidence="1 2">JCM 31783</strain>
    </source>
</reference>
<organism evidence="1 2">
    <name type="scientific">Pseudonocardia nematodicida</name>
    <dbReference type="NCBI Taxonomy" id="1206997"/>
    <lineage>
        <taxon>Bacteria</taxon>
        <taxon>Bacillati</taxon>
        <taxon>Actinomycetota</taxon>
        <taxon>Actinomycetes</taxon>
        <taxon>Pseudonocardiales</taxon>
        <taxon>Pseudonocardiaceae</taxon>
        <taxon>Pseudonocardia</taxon>
    </lineage>
</organism>
<evidence type="ECO:0000313" key="2">
    <source>
        <dbReference type="Proteomes" id="UP001494902"/>
    </source>
</evidence>
<evidence type="ECO:0000313" key="1">
    <source>
        <dbReference type="EMBL" id="MEQ3551772.1"/>
    </source>
</evidence>
<proteinExistence type="predicted"/>
<accession>A0ABV1KBB6</accession>
<comment type="caution">
    <text evidence="1">The sequence shown here is derived from an EMBL/GenBank/DDBJ whole genome shotgun (WGS) entry which is preliminary data.</text>
</comment>
<gene>
    <name evidence="1" type="ORF">WIS52_14960</name>
</gene>
<sequence>MFRLPRRLDEVAPAGRDAVARRLSGSPQVPARIGRAVSEGVAVEHGRGLIQAARVRALEYVGNEALHATATLTDLEALYLQRNPLGEARYRAIADSAAIGLARIVTETGQS</sequence>
<dbReference type="Proteomes" id="UP001494902">
    <property type="component" value="Unassembled WGS sequence"/>
</dbReference>
<keyword evidence="2" id="KW-1185">Reference proteome</keyword>
<dbReference type="EMBL" id="JBEDNQ010000005">
    <property type="protein sequence ID" value="MEQ3551772.1"/>
    <property type="molecule type" value="Genomic_DNA"/>
</dbReference>